<dbReference type="Pfam" id="PF01498">
    <property type="entry name" value="HTH_Tnp_Tc3_2"/>
    <property type="match status" value="1"/>
</dbReference>
<evidence type="ECO:0000259" key="1">
    <source>
        <dbReference type="Pfam" id="PF01498"/>
    </source>
</evidence>
<accession>A0A8T1G327</accession>
<dbReference type="EMBL" id="RCML01000219">
    <property type="protein sequence ID" value="KAG2985078.1"/>
    <property type="molecule type" value="Genomic_DNA"/>
</dbReference>
<dbReference type="Proteomes" id="UP000735874">
    <property type="component" value="Unassembled WGS sequence"/>
</dbReference>
<comment type="caution">
    <text evidence="5">The sequence shown here is derived from an EMBL/GenBank/DDBJ whole genome shotgun (WGS) entry which is preliminary data.</text>
</comment>
<dbReference type="PANTHER" id="PTHR23022:SF134">
    <property type="entry name" value="TRANSPOSABLE ELEMENT TC1 TRANSPOSASE"/>
    <property type="match status" value="1"/>
</dbReference>
<dbReference type="GO" id="GO:0006313">
    <property type="term" value="P:DNA transposition"/>
    <property type="evidence" value="ECO:0007669"/>
    <property type="project" value="InterPro"/>
</dbReference>
<protein>
    <recommendedName>
        <fullName evidence="1">Transposase Tc1-like domain-containing protein</fullName>
    </recommendedName>
</protein>
<name>A0A8T1G327_9STRA</name>
<dbReference type="EMBL" id="RCMV01000189">
    <property type="protein sequence ID" value="KAG3222237.1"/>
    <property type="molecule type" value="Genomic_DNA"/>
</dbReference>
<evidence type="ECO:0000313" key="3">
    <source>
        <dbReference type="EMBL" id="KAG2926353.1"/>
    </source>
</evidence>
<dbReference type="Proteomes" id="UP000760860">
    <property type="component" value="Unassembled WGS sequence"/>
</dbReference>
<gene>
    <name evidence="2" type="ORF">PC113_g9181</name>
    <name evidence="3" type="ORF">PC115_g7926</name>
    <name evidence="4" type="ORF">PC117_g9451</name>
    <name evidence="5" type="ORF">PC118_g8520</name>
    <name evidence="6" type="ORF">PC129_g7061</name>
</gene>
<dbReference type="EMBL" id="RCMG01000226">
    <property type="protein sequence ID" value="KAG2859179.1"/>
    <property type="molecule type" value="Genomic_DNA"/>
</dbReference>
<dbReference type="SUPFAM" id="SSF46689">
    <property type="entry name" value="Homeodomain-like"/>
    <property type="match status" value="1"/>
</dbReference>
<dbReference type="EMBL" id="RCMK01000216">
    <property type="protein sequence ID" value="KAG2943482.1"/>
    <property type="molecule type" value="Genomic_DNA"/>
</dbReference>
<dbReference type="Gene3D" id="1.10.10.10">
    <property type="entry name" value="Winged helix-like DNA-binding domain superfamily/Winged helix DNA-binding domain"/>
    <property type="match status" value="1"/>
</dbReference>
<organism evidence="5 7">
    <name type="scientific">Phytophthora cactorum</name>
    <dbReference type="NCBI Taxonomy" id="29920"/>
    <lineage>
        <taxon>Eukaryota</taxon>
        <taxon>Sar</taxon>
        <taxon>Stramenopiles</taxon>
        <taxon>Oomycota</taxon>
        <taxon>Peronosporomycetes</taxon>
        <taxon>Peronosporales</taxon>
        <taxon>Peronosporaceae</taxon>
        <taxon>Phytophthora</taxon>
    </lineage>
</organism>
<dbReference type="Proteomes" id="UP000736787">
    <property type="component" value="Unassembled WGS sequence"/>
</dbReference>
<dbReference type="AlphaFoldDB" id="A0A8T1G327"/>
<feature type="domain" description="Transposase Tc1-like" evidence="1">
    <location>
        <begin position="70"/>
        <end position="142"/>
    </location>
</feature>
<dbReference type="GO" id="GO:0003677">
    <property type="term" value="F:DNA binding"/>
    <property type="evidence" value="ECO:0007669"/>
    <property type="project" value="InterPro"/>
</dbReference>
<dbReference type="InterPro" id="IPR002492">
    <property type="entry name" value="Transposase_Tc1-like"/>
</dbReference>
<dbReference type="PANTHER" id="PTHR23022">
    <property type="entry name" value="TRANSPOSABLE ELEMENT-RELATED"/>
    <property type="match status" value="1"/>
</dbReference>
<evidence type="ECO:0000313" key="2">
    <source>
        <dbReference type="EMBL" id="KAG2859179.1"/>
    </source>
</evidence>
<proteinExistence type="predicted"/>
<dbReference type="InterPro" id="IPR052338">
    <property type="entry name" value="Transposase_5"/>
</dbReference>
<dbReference type="Gene3D" id="3.30.420.10">
    <property type="entry name" value="Ribonuclease H-like superfamily/Ribonuclease H"/>
    <property type="match status" value="1"/>
</dbReference>
<evidence type="ECO:0000313" key="4">
    <source>
        <dbReference type="EMBL" id="KAG2943482.1"/>
    </source>
</evidence>
<dbReference type="InterPro" id="IPR009057">
    <property type="entry name" value="Homeodomain-like_sf"/>
</dbReference>
<evidence type="ECO:0000313" key="7">
    <source>
        <dbReference type="Proteomes" id="UP000697107"/>
    </source>
</evidence>
<evidence type="ECO:0000313" key="5">
    <source>
        <dbReference type="EMBL" id="KAG2985078.1"/>
    </source>
</evidence>
<dbReference type="VEuPathDB" id="FungiDB:PC110_g23510"/>
<dbReference type="GO" id="GO:0015074">
    <property type="term" value="P:DNA integration"/>
    <property type="evidence" value="ECO:0007669"/>
    <property type="project" value="InterPro"/>
</dbReference>
<dbReference type="Proteomes" id="UP000697107">
    <property type="component" value="Unassembled WGS sequence"/>
</dbReference>
<reference evidence="5" key="1">
    <citation type="submission" date="2018-10" db="EMBL/GenBank/DDBJ databases">
        <title>Effector identification in a new, highly contiguous assembly of the strawberry crown rot pathogen Phytophthora cactorum.</title>
        <authorList>
            <person name="Armitage A.D."/>
            <person name="Nellist C.F."/>
            <person name="Bates H."/>
            <person name="Vickerstaff R.J."/>
            <person name="Harrison R.J."/>
        </authorList>
    </citation>
    <scope>NUCLEOTIDE SEQUENCE</scope>
    <source>
        <strain evidence="2">15-7</strain>
        <strain evidence="3">4032</strain>
        <strain evidence="4">4040</strain>
        <strain evidence="5">P415</strain>
        <strain evidence="6">P421</strain>
    </source>
</reference>
<evidence type="ECO:0000313" key="6">
    <source>
        <dbReference type="EMBL" id="KAG3222237.1"/>
    </source>
</evidence>
<dbReference type="EMBL" id="RCMI01000197">
    <property type="protein sequence ID" value="KAG2926353.1"/>
    <property type="molecule type" value="Genomic_DNA"/>
</dbReference>
<dbReference type="Proteomes" id="UP000774804">
    <property type="component" value="Unassembled WGS sequence"/>
</dbReference>
<dbReference type="InterPro" id="IPR036388">
    <property type="entry name" value="WH-like_DNA-bd_sf"/>
</dbReference>
<dbReference type="InterPro" id="IPR036397">
    <property type="entry name" value="RNaseH_sf"/>
</dbReference>
<sequence length="261" mass="29909">MEPIRQEYSHDLRCRVVQKWRAKVSTHTISNSLLIPRWSVRTIIDFYKANGRCKPAPRPGRPPLTDAQQDRRIVRAMEANRFICAAVVAARVTSDIGVNVSPEVVRARVRAAGLRGRSARKKPFLSRKHRRQRLRYAQKFLDWPEEKWRTVFFSDEASVELHGTSGRVSVCRRPHEAFDDKYVLPTYKSSRKSLMVWASITADGVGTMHFCDESVTGAYYRTILRSNIPITMQLLGLEGETLFVQDNAPAHRTKLHVPLLV</sequence>